<sequence length="95" mass="10491">MPYPEDYQHAADAPLPGDDDPMPLPRRQLQKADAILTAYLNGAEMWAEALPDVAAFLRAGHMHDLTSTEQVRGVPTIEEAAAKLDSWPWPSPRQA</sequence>
<protein>
    <submittedName>
        <fullName evidence="2">Uncharacterized protein</fullName>
    </submittedName>
</protein>
<keyword evidence="3" id="KW-1185">Reference proteome</keyword>
<comment type="caution">
    <text evidence="2">The sequence shown here is derived from an EMBL/GenBank/DDBJ whole genome shotgun (WGS) entry which is preliminary data.</text>
</comment>
<proteinExistence type="predicted"/>
<dbReference type="EMBL" id="BAABBA010000032">
    <property type="protein sequence ID" value="GAA3511203.1"/>
    <property type="molecule type" value="Genomic_DNA"/>
</dbReference>
<evidence type="ECO:0000313" key="3">
    <source>
        <dbReference type="Proteomes" id="UP001499841"/>
    </source>
</evidence>
<evidence type="ECO:0000256" key="1">
    <source>
        <dbReference type="SAM" id="MobiDB-lite"/>
    </source>
</evidence>
<evidence type="ECO:0000313" key="2">
    <source>
        <dbReference type="EMBL" id="GAA3511203.1"/>
    </source>
</evidence>
<dbReference type="RefSeq" id="WP_345045085.1">
    <property type="nucleotide sequence ID" value="NZ_BAABBA010000032.1"/>
</dbReference>
<accession>A0ABP6UP20</accession>
<dbReference type="Proteomes" id="UP001499841">
    <property type="component" value="Unassembled WGS sequence"/>
</dbReference>
<organism evidence="2 3">
    <name type="scientific">Georgenia daeguensis</name>
    <dbReference type="NCBI Taxonomy" id="908355"/>
    <lineage>
        <taxon>Bacteria</taxon>
        <taxon>Bacillati</taxon>
        <taxon>Actinomycetota</taxon>
        <taxon>Actinomycetes</taxon>
        <taxon>Micrococcales</taxon>
        <taxon>Bogoriellaceae</taxon>
        <taxon>Georgenia</taxon>
    </lineage>
</organism>
<feature type="region of interest" description="Disordered" evidence="1">
    <location>
        <begin position="1"/>
        <end position="25"/>
    </location>
</feature>
<name>A0ABP6UP20_9MICO</name>
<reference evidence="3" key="1">
    <citation type="journal article" date="2019" name="Int. J. Syst. Evol. Microbiol.">
        <title>The Global Catalogue of Microorganisms (GCM) 10K type strain sequencing project: providing services to taxonomists for standard genome sequencing and annotation.</title>
        <authorList>
            <consortium name="The Broad Institute Genomics Platform"/>
            <consortium name="The Broad Institute Genome Sequencing Center for Infectious Disease"/>
            <person name="Wu L."/>
            <person name="Ma J."/>
        </authorList>
    </citation>
    <scope>NUCLEOTIDE SEQUENCE [LARGE SCALE GENOMIC DNA]</scope>
    <source>
        <strain evidence="3">JCM 17459</strain>
    </source>
</reference>
<gene>
    <name evidence="2" type="ORF">GCM10022262_39210</name>
</gene>